<feature type="compositionally biased region" description="Basic and acidic residues" evidence="2">
    <location>
        <begin position="19"/>
        <end position="56"/>
    </location>
</feature>
<organism evidence="4 5">
    <name type="scientific">Durusdinium trenchii</name>
    <dbReference type="NCBI Taxonomy" id="1381693"/>
    <lineage>
        <taxon>Eukaryota</taxon>
        <taxon>Sar</taxon>
        <taxon>Alveolata</taxon>
        <taxon>Dinophyceae</taxon>
        <taxon>Suessiales</taxon>
        <taxon>Symbiodiniaceae</taxon>
        <taxon>Durusdinium</taxon>
    </lineage>
</organism>
<keyword evidence="5" id="KW-1185">Reference proteome</keyword>
<keyword evidence="1" id="KW-0863">Zinc-finger</keyword>
<evidence type="ECO:0000313" key="4">
    <source>
        <dbReference type="EMBL" id="CAK9078846.1"/>
    </source>
</evidence>
<protein>
    <recommendedName>
        <fullName evidence="3">RING-type domain-containing protein</fullName>
    </recommendedName>
</protein>
<dbReference type="Proteomes" id="UP001642484">
    <property type="component" value="Unassembled WGS sequence"/>
</dbReference>
<evidence type="ECO:0000313" key="5">
    <source>
        <dbReference type="Proteomes" id="UP001642484"/>
    </source>
</evidence>
<evidence type="ECO:0000256" key="2">
    <source>
        <dbReference type="SAM" id="MobiDB-lite"/>
    </source>
</evidence>
<proteinExistence type="predicted"/>
<dbReference type="SMART" id="SM00184">
    <property type="entry name" value="RING"/>
    <property type="match status" value="1"/>
</dbReference>
<gene>
    <name evidence="4" type="ORF">CCMP2556_LOCUS38873</name>
</gene>
<dbReference type="InterPro" id="IPR001841">
    <property type="entry name" value="Znf_RING"/>
</dbReference>
<accession>A0ABP0PTG9</accession>
<comment type="caution">
    <text evidence="4">The sequence shown here is derived from an EMBL/GenBank/DDBJ whole genome shotgun (WGS) entry which is preliminary data.</text>
</comment>
<dbReference type="EMBL" id="CAXAMN010023585">
    <property type="protein sequence ID" value="CAK9078846.1"/>
    <property type="molecule type" value="Genomic_DNA"/>
</dbReference>
<feature type="region of interest" description="Disordered" evidence="2">
    <location>
        <begin position="129"/>
        <end position="151"/>
    </location>
</feature>
<name>A0ABP0PTG9_9DINO</name>
<evidence type="ECO:0000256" key="1">
    <source>
        <dbReference type="PROSITE-ProRule" id="PRU00175"/>
    </source>
</evidence>
<evidence type="ECO:0000259" key="3">
    <source>
        <dbReference type="PROSITE" id="PS50089"/>
    </source>
</evidence>
<dbReference type="PROSITE" id="PS50089">
    <property type="entry name" value="ZF_RING_2"/>
    <property type="match status" value="1"/>
</dbReference>
<dbReference type="SUPFAM" id="SSF57850">
    <property type="entry name" value="RING/U-box"/>
    <property type="match status" value="1"/>
</dbReference>
<dbReference type="Gene3D" id="3.30.40.10">
    <property type="entry name" value="Zinc/RING finger domain, C3HC4 (zinc finger)"/>
    <property type="match status" value="1"/>
</dbReference>
<keyword evidence="1" id="KW-0479">Metal-binding</keyword>
<reference evidence="4 5" key="1">
    <citation type="submission" date="2024-02" db="EMBL/GenBank/DDBJ databases">
        <authorList>
            <person name="Chen Y."/>
            <person name="Shah S."/>
            <person name="Dougan E. K."/>
            <person name="Thang M."/>
            <person name="Chan C."/>
        </authorList>
    </citation>
    <scope>NUCLEOTIDE SEQUENCE [LARGE SCALE GENOMIC DNA]</scope>
</reference>
<sequence>MGPEPPPAPTASRWRRRAERAEEAAAEVRKLGEEAKLGQEAGRNTDAEREVDAKKIEKPEVVAHEVAKVERHKPQEPCPICLEGFSAESLPRTCRKCHNNFHQACLAEWAKKEQQIKWEQKPWMLPSQFESGSCPCCRSSKGHDKSRRWKK</sequence>
<keyword evidence="1" id="KW-0862">Zinc</keyword>
<feature type="domain" description="RING-type" evidence="3">
    <location>
        <begin position="78"/>
        <end position="138"/>
    </location>
</feature>
<feature type="region of interest" description="Disordered" evidence="2">
    <location>
        <begin position="1"/>
        <end position="56"/>
    </location>
</feature>
<dbReference type="InterPro" id="IPR013083">
    <property type="entry name" value="Znf_RING/FYVE/PHD"/>
</dbReference>